<evidence type="ECO:0000259" key="4">
    <source>
        <dbReference type="PROSITE" id="PS51462"/>
    </source>
</evidence>
<evidence type="ECO:0000256" key="1">
    <source>
        <dbReference type="ARBA" id="ARBA00005582"/>
    </source>
</evidence>
<dbReference type="PROSITE" id="PS51462">
    <property type="entry name" value="NUDIX"/>
    <property type="match status" value="1"/>
</dbReference>
<dbReference type="GO" id="GO:0016787">
    <property type="term" value="F:hydrolase activity"/>
    <property type="evidence" value="ECO:0007669"/>
    <property type="project" value="UniProtKB-KW"/>
</dbReference>
<accession>L8MZV4</accession>
<evidence type="ECO:0000313" key="6">
    <source>
        <dbReference type="Proteomes" id="UP000011201"/>
    </source>
</evidence>
<dbReference type="PRINTS" id="PR00502">
    <property type="entry name" value="NUDIXFAMILY"/>
</dbReference>
<evidence type="ECO:0000256" key="2">
    <source>
        <dbReference type="ARBA" id="ARBA00022801"/>
    </source>
</evidence>
<dbReference type="InterPro" id="IPR000086">
    <property type="entry name" value="NUDIX_hydrolase_dom"/>
</dbReference>
<protein>
    <submittedName>
        <fullName evidence="5">NUDIX hydrolase</fullName>
    </submittedName>
</protein>
<dbReference type="InterPro" id="IPR015797">
    <property type="entry name" value="NUDIX_hydrolase-like_dom_sf"/>
</dbReference>
<evidence type="ECO:0000313" key="5">
    <source>
        <dbReference type="EMBL" id="ELS33031.1"/>
    </source>
</evidence>
<dbReference type="Pfam" id="PF00293">
    <property type="entry name" value="NUDIX"/>
    <property type="match status" value="1"/>
</dbReference>
<keyword evidence="6" id="KW-1185">Reference proteome</keyword>
<gene>
    <name evidence="5" type="ORF">Pse7429DRAFT_1418</name>
</gene>
<dbReference type="SUPFAM" id="SSF55811">
    <property type="entry name" value="Nudix"/>
    <property type="match status" value="1"/>
</dbReference>
<proteinExistence type="inferred from homology"/>
<feature type="domain" description="Nudix hydrolase" evidence="4">
    <location>
        <begin position="21"/>
        <end position="156"/>
    </location>
</feature>
<dbReference type="Gene3D" id="3.90.79.10">
    <property type="entry name" value="Nucleoside Triphosphate Pyrophosphohydrolase"/>
    <property type="match status" value="1"/>
</dbReference>
<dbReference type="InterPro" id="IPR020476">
    <property type="entry name" value="Nudix_hydrolase"/>
</dbReference>
<dbReference type="CDD" id="cd18873">
    <property type="entry name" value="NUDIX_NadM_like"/>
    <property type="match status" value="1"/>
</dbReference>
<evidence type="ECO:0000256" key="3">
    <source>
        <dbReference type="RuleBase" id="RU003476"/>
    </source>
</evidence>
<dbReference type="Proteomes" id="UP000011201">
    <property type="component" value="Unassembled WGS sequence"/>
</dbReference>
<dbReference type="PANTHER" id="PTHR43736:SF1">
    <property type="entry name" value="DIHYDRONEOPTERIN TRIPHOSPHATE DIPHOSPHATASE"/>
    <property type="match status" value="1"/>
</dbReference>
<dbReference type="PATRIC" id="fig|927668.3.peg.2115"/>
<dbReference type="InterPro" id="IPR020084">
    <property type="entry name" value="NUDIX_hydrolase_CS"/>
</dbReference>
<name>L8MZV4_9CYAN</name>
<dbReference type="EMBL" id="ALWB01000062">
    <property type="protein sequence ID" value="ELS33031.1"/>
    <property type="molecule type" value="Genomic_DNA"/>
</dbReference>
<sequence length="159" mass="17960">MAVASHKNLAILITNPVTYRNPVPTVDIIIALRDRPDRPIVLIERLNPPHGWAIAGGFVDYGERLEDAARREAEEETGLKVELIDLLGIYSDPSRDERLHTVSAVYMAEAEGDPQAHDDAKSVGVFAAWQTPKQLCFDHAQILEDYWRYRTYGIRPPIK</sequence>
<keyword evidence="2 3" id="KW-0378">Hydrolase</keyword>
<comment type="similarity">
    <text evidence="1 3">Belongs to the Nudix hydrolase family.</text>
</comment>
<reference evidence="5 6" key="1">
    <citation type="journal article" date="2013" name="Proc. Natl. Acad. Sci. U.S.A.">
        <title>Improving the coverage of the cyanobacterial phylum using diversity-driven genome sequencing.</title>
        <authorList>
            <person name="Shih P.M."/>
            <person name="Wu D."/>
            <person name="Latifi A."/>
            <person name="Axen S.D."/>
            <person name="Fewer D.P."/>
            <person name="Talla E."/>
            <person name="Calteau A."/>
            <person name="Cai F."/>
            <person name="Tandeau de Marsac N."/>
            <person name="Rippka R."/>
            <person name="Herdman M."/>
            <person name="Sivonen K."/>
            <person name="Coursin T."/>
            <person name="Laurent T."/>
            <person name="Goodwin L."/>
            <person name="Nolan M."/>
            <person name="Davenport K.W."/>
            <person name="Han C.S."/>
            <person name="Rubin E.M."/>
            <person name="Eisen J.A."/>
            <person name="Woyke T."/>
            <person name="Gugger M."/>
            <person name="Kerfeld C.A."/>
        </authorList>
    </citation>
    <scope>NUCLEOTIDE SEQUENCE [LARGE SCALE GENOMIC DNA]</scope>
    <source>
        <strain evidence="5 6">PCC 7429</strain>
    </source>
</reference>
<organism evidence="5 6">
    <name type="scientific">Pseudanabaena biceps PCC 7429</name>
    <dbReference type="NCBI Taxonomy" id="927668"/>
    <lineage>
        <taxon>Bacteria</taxon>
        <taxon>Bacillati</taxon>
        <taxon>Cyanobacteriota</taxon>
        <taxon>Cyanophyceae</taxon>
        <taxon>Pseudanabaenales</taxon>
        <taxon>Pseudanabaenaceae</taxon>
        <taxon>Pseudanabaena</taxon>
    </lineage>
</organism>
<dbReference type="AlphaFoldDB" id="L8MZV4"/>
<dbReference type="PROSITE" id="PS00893">
    <property type="entry name" value="NUDIX_BOX"/>
    <property type="match status" value="1"/>
</dbReference>
<dbReference type="PANTHER" id="PTHR43736">
    <property type="entry name" value="ADP-RIBOSE PYROPHOSPHATASE"/>
    <property type="match status" value="1"/>
</dbReference>
<comment type="caution">
    <text evidence="5">The sequence shown here is derived from an EMBL/GenBank/DDBJ whole genome shotgun (WGS) entry which is preliminary data.</text>
</comment>